<evidence type="ECO:0000259" key="6">
    <source>
        <dbReference type="Pfam" id="PF03151"/>
    </source>
</evidence>
<keyword evidence="8" id="KW-1185">Reference proteome</keyword>
<comment type="caution">
    <text evidence="7">The sequence shown here is derived from an EMBL/GenBank/DDBJ whole genome shotgun (WGS) entry which is preliminary data.</text>
</comment>
<evidence type="ECO:0000256" key="5">
    <source>
        <dbReference type="SAM" id="Phobius"/>
    </source>
</evidence>
<accession>A0AAD4N1Q2</accession>
<feature type="transmembrane region" description="Helical" evidence="5">
    <location>
        <begin position="258"/>
        <end position="278"/>
    </location>
</feature>
<dbReference type="InterPro" id="IPR037185">
    <property type="entry name" value="EmrE-like"/>
</dbReference>
<evidence type="ECO:0000256" key="3">
    <source>
        <dbReference type="ARBA" id="ARBA00022989"/>
    </source>
</evidence>
<keyword evidence="3 5" id="KW-1133">Transmembrane helix</keyword>
<feature type="transmembrane region" description="Helical" evidence="5">
    <location>
        <begin position="98"/>
        <end position="120"/>
    </location>
</feature>
<keyword evidence="2 5" id="KW-0812">Transmembrane</keyword>
<dbReference type="InterPro" id="IPR050186">
    <property type="entry name" value="TPT_transporter"/>
</dbReference>
<feature type="transmembrane region" description="Helical" evidence="5">
    <location>
        <begin position="228"/>
        <end position="246"/>
    </location>
</feature>
<feature type="transmembrane region" description="Helical" evidence="5">
    <location>
        <begin position="284"/>
        <end position="304"/>
    </location>
</feature>
<evidence type="ECO:0000256" key="4">
    <source>
        <dbReference type="ARBA" id="ARBA00023136"/>
    </source>
</evidence>
<gene>
    <name evidence="7" type="ORF">DdX_08821</name>
</gene>
<evidence type="ECO:0000313" key="7">
    <source>
        <dbReference type="EMBL" id="KAI1713937.1"/>
    </source>
</evidence>
<keyword evidence="4 5" id="KW-0472">Membrane</keyword>
<evidence type="ECO:0000256" key="1">
    <source>
        <dbReference type="ARBA" id="ARBA00004141"/>
    </source>
</evidence>
<evidence type="ECO:0000256" key="2">
    <source>
        <dbReference type="ARBA" id="ARBA00022692"/>
    </source>
</evidence>
<evidence type="ECO:0000313" key="8">
    <source>
        <dbReference type="Proteomes" id="UP001201812"/>
    </source>
</evidence>
<feature type="transmembrane region" description="Helical" evidence="5">
    <location>
        <begin position="127"/>
        <end position="144"/>
    </location>
</feature>
<comment type="subcellular location">
    <subcellularLocation>
        <location evidence="1">Membrane</location>
        <topology evidence="1">Multi-pass membrane protein</topology>
    </subcellularLocation>
</comment>
<dbReference type="SUPFAM" id="SSF103481">
    <property type="entry name" value="Multidrug resistance efflux transporter EmrE"/>
    <property type="match status" value="2"/>
</dbReference>
<dbReference type="Pfam" id="PF03151">
    <property type="entry name" value="TPT"/>
    <property type="match status" value="1"/>
</dbReference>
<feature type="transmembrane region" description="Helical" evidence="5">
    <location>
        <begin position="73"/>
        <end position="92"/>
    </location>
</feature>
<feature type="transmembrane region" description="Helical" evidence="5">
    <location>
        <begin position="33"/>
        <end position="53"/>
    </location>
</feature>
<sequence>MFKLLLMICMYYPLSVGLTFYQKWFIKSYRLPLLIVTGHYMTKFFLATFIRFIVECVQKQRRVRIPLQEQLRWLMPIGVCASLDIGLSNWALEYVTVSLYTMAKSSSILFIVLFSLLLSLERWRASLGVEAALIAVGLMLFTWRSTQLDLRGLMLVELAALCTGVRWTISQLIMQGDEQPSPLRHPLDMVVHVQPWMLLAILPMVGVVEGSEMSFNALTYYHGEFQPALILLLILIGGVLAFLMEMSEYLLLVNTSGITLSILGIVKEVITLLLAHYLHGDRLTQINVFGLTLCIGGMALHSWTHASNRKKMSMQMLPNNRFCSSSGSFSPSLGRNEQEDRKLLLYSGDVERI</sequence>
<reference evidence="7" key="1">
    <citation type="submission" date="2022-01" db="EMBL/GenBank/DDBJ databases">
        <title>Genome Sequence Resource for Two Populations of Ditylenchus destructor, the Migratory Endoparasitic Phytonematode.</title>
        <authorList>
            <person name="Zhang H."/>
            <person name="Lin R."/>
            <person name="Xie B."/>
        </authorList>
    </citation>
    <scope>NUCLEOTIDE SEQUENCE</scope>
    <source>
        <strain evidence="7">BazhouSP</strain>
    </source>
</reference>
<organism evidence="7 8">
    <name type="scientific">Ditylenchus destructor</name>
    <dbReference type="NCBI Taxonomy" id="166010"/>
    <lineage>
        <taxon>Eukaryota</taxon>
        <taxon>Metazoa</taxon>
        <taxon>Ecdysozoa</taxon>
        <taxon>Nematoda</taxon>
        <taxon>Chromadorea</taxon>
        <taxon>Rhabditida</taxon>
        <taxon>Tylenchina</taxon>
        <taxon>Tylenchomorpha</taxon>
        <taxon>Sphaerularioidea</taxon>
        <taxon>Anguinidae</taxon>
        <taxon>Anguininae</taxon>
        <taxon>Ditylenchus</taxon>
    </lineage>
</organism>
<dbReference type="Proteomes" id="UP001201812">
    <property type="component" value="Unassembled WGS sequence"/>
</dbReference>
<dbReference type="GO" id="GO:0016020">
    <property type="term" value="C:membrane"/>
    <property type="evidence" value="ECO:0007669"/>
    <property type="project" value="UniProtKB-SubCell"/>
</dbReference>
<dbReference type="InterPro" id="IPR004853">
    <property type="entry name" value="Sugar_P_trans_dom"/>
</dbReference>
<dbReference type="AlphaFoldDB" id="A0AAD4N1Q2"/>
<dbReference type="PANTHER" id="PTHR11132">
    <property type="entry name" value="SOLUTE CARRIER FAMILY 35"/>
    <property type="match status" value="1"/>
</dbReference>
<feature type="domain" description="Sugar phosphate transporter" evidence="6">
    <location>
        <begin position="3"/>
        <end position="302"/>
    </location>
</feature>
<protein>
    <submittedName>
        <fullName evidence="7">Triose-phosphate transporter family domain-containing protein</fullName>
    </submittedName>
</protein>
<dbReference type="EMBL" id="JAKKPZ010000014">
    <property type="protein sequence ID" value="KAI1713937.1"/>
    <property type="molecule type" value="Genomic_DNA"/>
</dbReference>
<proteinExistence type="predicted"/>
<name>A0AAD4N1Q2_9BILA</name>